<protein>
    <submittedName>
        <fullName evidence="1">Uncharacterized protein</fullName>
    </submittedName>
</protein>
<evidence type="ECO:0000313" key="1">
    <source>
        <dbReference type="EMBL" id="TCC53500.1"/>
    </source>
</evidence>
<accession>A0A4R0K2J1</accession>
<name>A0A4R0K2J1_9ACTN</name>
<evidence type="ECO:0000313" key="2">
    <source>
        <dbReference type="Proteomes" id="UP000293342"/>
    </source>
</evidence>
<gene>
    <name evidence="1" type="ORF">E0H75_07380</name>
</gene>
<dbReference type="AlphaFoldDB" id="A0A4R0K2J1"/>
<comment type="caution">
    <text evidence="1">The sequence shown here is derived from an EMBL/GenBank/DDBJ whole genome shotgun (WGS) entry which is preliminary data.</text>
</comment>
<dbReference type="OrthoDB" id="6064656at2"/>
<proteinExistence type="predicted"/>
<dbReference type="Proteomes" id="UP000293342">
    <property type="component" value="Unassembled WGS sequence"/>
</dbReference>
<dbReference type="EMBL" id="SJKD01000001">
    <property type="protein sequence ID" value="TCC53500.1"/>
    <property type="molecule type" value="Genomic_DNA"/>
</dbReference>
<sequence length="152" mass="17410">MDGLQPSPWGSPEVFRTLVRQAGLTVGSLTAASAWSVFGSFSWIEFDVPREADSDGLLYQFGVYDFSGEPRFHFDLTRQFGLRDSDEYLQFHCDVQYLPTPRLEALGSHSEWWFRGDGRRLPEWVDAVNLRPEWPVLESVLPTAVEVYCDET</sequence>
<reference evidence="1 2" key="1">
    <citation type="submission" date="2019-02" db="EMBL/GenBank/DDBJ databases">
        <title>Kribbella capetownensis sp. nov. and Kribbella speibonae sp. nov., isolated from soil.</title>
        <authorList>
            <person name="Curtis S.M."/>
            <person name="Norton I."/>
            <person name="Everest G.J."/>
            <person name="Meyers P.R."/>
        </authorList>
    </citation>
    <scope>NUCLEOTIDE SEQUENCE [LARGE SCALE GENOMIC DNA]</scope>
    <source>
        <strain evidence="1 2">YM53</strain>
    </source>
</reference>
<keyword evidence="2" id="KW-1185">Reference proteome</keyword>
<dbReference type="RefSeq" id="WP_131512420.1">
    <property type="nucleotide sequence ID" value="NZ_SJKD01000001.1"/>
</dbReference>
<organism evidence="1 2">
    <name type="scientific">Kribbella capetownensis</name>
    <dbReference type="NCBI Taxonomy" id="1572659"/>
    <lineage>
        <taxon>Bacteria</taxon>
        <taxon>Bacillati</taxon>
        <taxon>Actinomycetota</taxon>
        <taxon>Actinomycetes</taxon>
        <taxon>Propionibacteriales</taxon>
        <taxon>Kribbellaceae</taxon>
        <taxon>Kribbella</taxon>
    </lineage>
</organism>